<dbReference type="Proteomes" id="UP000076761">
    <property type="component" value="Unassembled WGS sequence"/>
</dbReference>
<dbReference type="OrthoDB" id="3181669at2759"/>
<protein>
    <submittedName>
        <fullName evidence="1">Uncharacterized protein</fullName>
    </submittedName>
</protein>
<accession>A0A165NMZ2</accession>
<evidence type="ECO:0000313" key="2">
    <source>
        <dbReference type="Proteomes" id="UP000076761"/>
    </source>
</evidence>
<dbReference type="InParanoid" id="A0A165NMZ2"/>
<dbReference type="EMBL" id="KV425631">
    <property type="protein sequence ID" value="KZT19866.1"/>
    <property type="molecule type" value="Genomic_DNA"/>
</dbReference>
<organism evidence="1 2">
    <name type="scientific">Neolentinus lepideus HHB14362 ss-1</name>
    <dbReference type="NCBI Taxonomy" id="1314782"/>
    <lineage>
        <taxon>Eukaryota</taxon>
        <taxon>Fungi</taxon>
        <taxon>Dikarya</taxon>
        <taxon>Basidiomycota</taxon>
        <taxon>Agaricomycotina</taxon>
        <taxon>Agaricomycetes</taxon>
        <taxon>Gloeophyllales</taxon>
        <taxon>Gloeophyllaceae</taxon>
        <taxon>Neolentinus</taxon>
    </lineage>
</organism>
<dbReference type="AlphaFoldDB" id="A0A165NMZ2"/>
<sequence length="61" mass="7243">MNSEIKERIADHKAKINESQVQIARYERCLNARIPIARLPSELLAEIFNFYMDINLRVPHY</sequence>
<keyword evidence="2" id="KW-1185">Reference proteome</keyword>
<evidence type="ECO:0000313" key="1">
    <source>
        <dbReference type="EMBL" id="KZT19866.1"/>
    </source>
</evidence>
<gene>
    <name evidence="1" type="ORF">NEOLEDRAFT_1141496</name>
</gene>
<proteinExistence type="predicted"/>
<name>A0A165NMZ2_9AGAM</name>
<reference evidence="1 2" key="1">
    <citation type="journal article" date="2016" name="Mol. Biol. Evol.">
        <title>Comparative Genomics of Early-Diverging Mushroom-Forming Fungi Provides Insights into the Origins of Lignocellulose Decay Capabilities.</title>
        <authorList>
            <person name="Nagy L.G."/>
            <person name="Riley R."/>
            <person name="Tritt A."/>
            <person name="Adam C."/>
            <person name="Daum C."/>
            <person name="Floudas D."/>
            <person name="Sun H."/>
            <person name="Yadav J.S."/>
            <person name="Pangilinan J."/>
            <person name="Larsson K.H."/>
            <person name="Matsuura K."/>
            <person name="Barry K."/>
            <person name="Labutti K."/>
            <person name="Kuo R."/>
            <person name="Ohm R.A."/>
            <person name="Bhattacharya S.S."/>
            <person name="Shirouzu T."/>
            <person name="Yoshinaga Y."/>
            <person name="Martin F.M."/>
            <person name="Grigoriev I.V."/>
            <person name="Hibbett D.S."/>
        </authorList>
    </citation>
    <scope>NUCLEOTIDE SEQUENCE [LARGE SCALE GENOMIC DNA]</scope>
    <source>
        <strain evidence="1 2">HHB14362 ss-1</strain>
    </source>
</reference>